<evidence type="ECO:0000256" key="7">
    <source>
        <dbReference type="ARBA" id="ARBA00022729"/>
    </source>
</evidence>
<dbReference type="KEGG" id="gacu:117535401"/>
<evidence type="ECO:0000256" key="9">
    <source>
        <dbReference type="ARBA" id="ARBA00022889"/>
    </source>
</evidence>
<dbReference type="OrthoDB" id="9950534at2759"/>
<evidence type="ECO:0000256" key="17">
    <source>
        <dbReference type="SAM" id="MobiDB-lite"/>
    </source>
</evidence>
<feature type="compositionally biased region" description="Polar residues" evidence="17">
    <location>
        <begin position="683"/>
        <end position="695"/>
    </location>
</feature>
<dbReference type="GO" id="GO:0070161">
    <property type="term" value="C:anchoring junction"/>
    <property type="evidence" value="ECO:0007669"/>
    <property type="project" value="UniProtKB-SubCell"/>
</dbReference>
<feature type="compositionally biased region" description="Basic and acidic residues" evidence="17">
    <location>
        <begin position="769"/>
        <end position="792"/>
    </location>
</feature>
<feature type="domain" description="Ig-like" evidence="20">
    <location>
        <begin position="33"/>
        <end position="126"/>
    </location>
</feature>
<dbReference type="Pfam" id="PF13927">
    <property type="entry name" value="Ig_3"/>
    <property type="match status" value="1"/>
</dbReference>
<name>A0A6P8TAW6_GYMAC</name>
<evidence type="ECO:0000256" key="10">
    <source>
        <dbReference type="ARBA" id="ARBA00022949"/>
    </source>
</evidence>
<dbReference type="CTD" id="5175"/>
<proteinExistence type="predicted"/>
<evidence type="ECO:0000313" key="21">
    <source>
        <dbReference type="Proteomes" id="UP000515161"/>
    </source>
</evidence>
<keyword evidence="8" id="KW-0677">Repeat</keyword>
<feature type="domain" description="Ig-like" evidence="20">
    <location>
        <begin position="511"/>
        <end position="597"/>
    </location>
</feature>
<evidence type="ECO:0000256" key="16">
    <source>
        <dbReference type="ARBA" id="ARBA00049765"/>
    </source>
</evidence>
<dbReference type="InterPro" id="IPR050488">
    <property type="entry name" value="Ig_Fc_receptor"/>
</dbReference>
<evidence type="ECO:0000256" key="5">
    <source>
        <dbReference type="ARBA" id="ARBA00022553"/>
    </source>
</evidence>
<keyword evidence="4" id="KW-1003">Cell membrane</keyword>
<evidence type="ECO:0000256" key="11">
    <source>
        <dbReference type="ARBA" id="ARBA00022989"/>
    </source>
</evidence>
<evidence type="ECO:0000256" key="6">
    <source>
        <dbReference type="ARBA" id="ARBA00022692"/>
    </source>
</evidence>
<keyword evidence="14" id="KW-0325">Glycoprotein</keyword>
<dbReference type="InterPro" id="IPR013783">
    <property type="entry name" value="Ig-like_fold"/>
</dbReference>
<dbReference type="Gene3D" id="2.60.40.10">
    <property type="entry name" value="Immunoglobulins"/>
    <property type="match status" value="3"/>
</dbReference>
<dbReference type="SMART" id="SM00409">
    <property type="entry name" value="IG"/>
    <property type="match status" value="4"/>
</dbReference>
<dbReference type="GO" id="GO:0006955">
    <property type="term" value="P:immune response"/>
    <property type="evidence" value="ECO:0007669"/>
    <property type="project" value="TreeGrafter"/>
</dbReference>
<evidence type="ECO:0000256" key="1">
    <source>
        <dbReference type="ARBA" id="ARBA00004251"/>
    </source>
</evidence>
<evidence type="ECO:0000256" key="8">
    <source>
        <dbReference type="ARBA" id="ARBA00022737"/>
    </source>
</evidence>
<dbReference type="PANTHER" id="PTHR11481:SF5">
    <property type="entry name" value="PLATELET ENDOTHELIAL CELL ADHESION MOLECULE"/>
    <property type="match status" value="1"/>
</dbReference>
<feature type="domain" description="Ig-like" evidence="20">
    <location>
        <begin position="318"/>
        <end position="402"/>
    </location>
</feature>
<sequence length="821" mass="90562">MDSRPTNLMLLLLLTCLLHSWQCARGQSSYTIDTVSLTILPSSTVQSGTLVTLRCQVRVSHDNIPHLTHTFQLSRDDIPINSSTTTEDSLVYELNPARAADSGSYECRVTVKDKSRPSYSQKLDVTGLQTPILYLNKTSPYGSEEFTASCSAPEEKGFLIFRFFQKLRNGKIQKIKQPAPTGNSVETTLVLRVIGDSHLYCDYEVNLVSGVRLSNSSEEIPVIVRELYISPIMNVLPSPEVYEGEIIEVVCKVVNPPKNVEVFLTRDRRILKQAPVSLSHRFIAKEGDSGELACKAEWGNVHKETYKTIKVKELFSKPQLTVKPVDIFEGDHFQLTCSVSIYVPEKISNESIKFSIYKHNKEITSSYTYMTVAQPSKNGNYTCKAQAASLTHNFIKESQTVVVKAKVPVSKPMLSVVGGTLVLGKRFQLLCHSDNGTLPITYTLRIPESLTTVAVVNKPGERAIFNSSAIYKTSVLNNFLCHAKNSQKRPPEVGLGQQLLRSHIIEPVSRPVLTTLPGAGDISEGQDVTLLCSVQRGSLPVSYTWYHTETKGALASQTFNNLEGSHTIGDVQEEQRGGYYCVSSNPANETKQSLTVTIAVKMAGWKKGLVAVIIICILLILALILIVVFKRRLLLFKRRRTGELSVKSASTKAERLSLTQAEANDAANVTPGMIGKSVWSEHASGSESEDQSSVTAPEKPQEPRYTEVQPIQADPNRAPVKKGTETVYSEVRKSKQGAPEQADGTSLSQQQFGDPALCRSSQGSLEYAELNHDTHHSHSEDQGNHGDHHTVQEDYIDEIDDNVLIPIPDHGEGNPDPTPDC</sequence>
<evidence type="ECO:0000256" key="14">
    <source>
        <dbReference type="ARBA" id="ARBA00023180"/>
    </source>
</evidence>
<dbReference type="GeneID" id="117535401"/>
<organism evidence="21 22">
    <name type="scientific">Gymnodraco acuticeps</name>
    <name type="common">Antarctic dragonfish</name>
    <dbReference type="NCBI Taxonomy" id="8218"/>
    <lineage>
        <taxon>Eukaryota</taxon>
        <taxon>Metazoa</taxon>
        <taxon>Chordata</taxon>
        <taxon>Craniata</taxon>
        <taxon>Vertebrata</taxon>
        <taxon>Euteleostomi</taxon>
        <taxon>Actinopterygii</taxon>
        <taxon>Neopterygii</taxon>
        <taxon>Teleostei</taxon>
        <taxon>Neoteleostei</taxon>
        <taxon>Acanthomorphata</taxon>
        <taxon>Eupercaria</taxon>
        <taxon>Perciformes</taxon>
        <taxon>Notothenioidei</taxon>
        <taxon>Bathydraconidae</taxon>
        <taxon>Gymnodraco</taxon>
    </lineage>
</organism>
<dbReference type="InterPro" id="IPR007110">
    <property type="entry name" value="Ig-like_dom"/>
</dbReference>
<keyword evidence="9" id="KW-0130">Cell adhesion</keyword>
<keyword evidence="12 18" id="KW-0472">Membrane</keyword>
<comment type="subcellular location">
    <subcellularLocation>
        <location evidence="2">Cell junction</location>
    </subcellularLocation>
    <subcellularLocation>
        <location evidence="1">Cell membrane</location>
        <topology evidence="1">Single-pass type I membrane protein</topology>
    </subcellularLocation>
    <subcellularLocation>
        <location evidence="3">Membrane raft</location>
    </subcellularLocation>
</comment>
<evidence type="ECO:0000256" key="12">
    <source>
        <dbReference type="ARBA" id="ARBA00023136"/>
    </source>
</evidence>
<keyword evidence="7 19" id="KW-0732">Signal</keyword>
<evidence type="ECO:0000256" key="3">
    <source>
        <dbReference type="ARBA" id="ARBA00004285"/>
    </source>
</evidence>
<keyword evidence="10" id="KW-0965">Cell junction</keyword>
<dbReference type="RefSeq" id="XP_034055747.1">
    <property type="nucleotide sequence ID" value="XM_034199856.1"/>
</dbReference>
<dbReference type="Proteomes" id="UP000515161">
    <property type="component" value="Unplaced"/>
</dbReference>
<keyword evidence="11 18" id="KW-1133">Transmembrane helix</keyword>
<keyword evidence="15" id="KW-0393">Immunoglobulin domain</keyword>
<dbReference type="InParanoid" id="A0A6P8TAW6"/>
<feature type="transmembrane region" description="Helical" evidence="18">
    <location>
        <begin position="608"/>
        <end position="629"/>
    </location>
</feature>
<dbReference type="InterPro" id="IPR003598">
    <property type="entry name" value="Ig_sub2"/>
</dbReference>
<feature type="region of interest" description="Disordered" evidence="17">
    <location>
        <begin position="679"/>
        <end position="821"/>
    </location>
</feature>
<dbReference type="FunFam" id="2.60.40.10:FF:000357">
    <property type="entry name" value="Fc receptor like 1"/>
    <property type="match status" value="1"/>
</dbReference>
<feature type="signal peptide" evidence="19">
    <location>
        <begin position="1"/>
        <end position="26"/>
    </location>
</feature>
<keyword evidence="6 18" id="KW-0812">Transmembrane</keyword>
<evidence type="ECO:0000256" key="13">
    <source>
        <dbReference type="ARBA" id="ARBA00023157"/>
    </source>
</evidence>
<dbReference type="GO" id="GO:0007166">
    <property type="term" value="P:cell surface receptor signaling pathway"/>
    <property type="evidence" value="ECO:0007669"/>
    <property type="project" value="TreeGrafter"/>
</dbReference>
<dbReference type="GO" id="GO:0004888">
    <property type="term" value="F:transmembrane signaling receptor activity"/>
    <property type="evidence" value="ECO:0007669"/>
    <property type="project" value="TreeGrafter"/>
</dbReference>
<feature type="compositionally biased region" description="Polar residues" evidence="17">
    <location>
        <begin position="743"/>
        <end position="752"/>
    </location>
</feature>
<keyword evidence="21" id="KW-1185">Reference proteome</keyword>
<accession>A0A6P8TAW6</accession>
<dbReference type="Pfam" id="PF13895">
    <property type="entry name" value="Ig_2"/>
    <property type="match status" value="1"/>
</dbReference>
<evidence type="ECO:0000256" key="19">
    <source>
        <dbReference type="SAM" id="SignalP"/>
    </source>
</evidence>
<dbReference type="GO" id="GO:0098742">
    <property type="term" value="P:cell-cell adhesion via plasma-membrane adhesion molecules"/>
    <property type="evidence" value="ECO:0007669"/>
    <property type="project" value="TreeGrafter"/>
</dbReference>
<dbReference type="SMART" id="SM00408">
    <property type="entry name" value="IGc2"/>
    <property type="match status" value="2"/>
</dbReference>
<dbReference type="FunCoup" id="A0A6P8TAW6">
    <property type="interactions" value="1142"/>
</dbReference>
<feature type="domain" description="Ig-like" evidence="20">
    <location>
        <begin position="231"/>
        <end position="310"/>
    </location>
</feature>
<keyword evidence="13" id="KW-1015">Disulfide bond</keyword>
<feature type="chain" id="PRO_5028036482" description="Platelet endothelial cell adhesion molecule" evidence="19">
    <location>
        <begin position="27"/>
        <end position="821"/>
    </location>
</feature>
<dbReference type="AlphaFoldDB" id="A0A6P8TAW6"/>
<protein>
    <recommendedName>
        <fullName evidence="16">Platelet endothelial cell adhesion molecule</fullName>
    </recommendedName>
</protein>
<dbReference type="SUPFAM" id="SSF48726">
    <property type="entry name" value="Immunoglobulin"/>
    <property type="match status" value="3"/>
</dbReference>
<dbReference type="GO" id="GO:0009897">
    <property type="term" value="C:external side of plasma membrane"/>
    <property type="evidence" value="ECO:0007669"/>
    <property type="project" value="TreeGrafter"/>
</dbReference>
<evidence type="ECO:0000256" key="18">
    <source>
        <dbReference type="SAM" id="Phobius"/>
    </source>
</evidence>
<dbReference type="InterPro" id="IPR036179">
    <property type="entry name" value="Ig-like_dom_sf"/>
</dbReference>
<evidence type="ECO:0000259" key="20">
    <source>
        <dbReference type="PROSITE" id="PS50835"/>
    </source>
</evidence>
<evidence type="ECO:0000256" key="15">
    <source>
        <dbReference type="ARBA" id="ARBA00023319"/>
    </source>
</evidence>
<dbReference type="PANTHER" id="PTHR11481">
    <property type="entry name" value="IMMUNOGLOBULIN FC RECEPTOR"/>
    <property type="match status" value="1"/>
</dbReference>
<dbReference type="Pfam" id="PF17736">
    <property type="entry name" value="Ig_C17orf99"/>
    <property type="match status" value="1"/>
</dbReference>
<reference evidence="22" key="1">
    <citation type="submission" date="2025-08" db="UniProtKB">
        <authorList>
            <consortium name="RefSeq"/>
        </authorList>
    </citation>
    <scope>IDENTIFICATION</scope>
</reference>
<evidence type="ECO:0000256" key="4">
    <source>
        <dbReference type="ARBA" id="ARBA00022475"/>
    </source>
</evidence>
<dbReference type="GO" id="GO:0045121">
    <property type="term" value="C:membrane raft"/>
    <property type="evidence" value="ECO:0007669"/>
    <property type="project" value="UniProtKB-SubCell"/>
</dbReference>
<evidence type="ECO:0000256" key="2">
    <source>
        <dbReference type="ARBA" id="ARBA00004282"/>
    </source>
</evidence>
<evidence type="ECO:0000313" key="22">
    <source>
        <dbReference type="RefSeq" id="XP_034055747.1"/>
    </source>
</evidence>
<dbReference type="PROSITE" id="PS50835">
    <property type="entry name" value="IG_LIKE"/>
    <property type="match status" value="4"/>
</dbReference>
<dbReference type="InterPro" id="IPR040878">
    <property type="entry name" value="IL-40-like_Ig"/>
</dbReference>
<dbReference type="InterPro" id="IPR003599">
    <property type="entry name" value="Ig_sub"/>
</dbReference>
<keyword evidence="5" id="KW-0597">Phosphoprotein</keyword>
<gene>
    <name evidence="22" type="primary">pecam1</name>
</gene>